<evidence type="ECO:0000256" key="9">
    <source>
        <dbReference type="SAM" id="Phobius"/>
    </source>
</evidence>
<dbReference type="GO" id="GO:0003954">
    <property type="term" value="F:NADH dehydrogenase activity"/>
    <property type="evidence" value="ECO:0007669"/>
    <property type="project" value="TreeGrafter"/>
</dbReference>
<feature type="transmembrane region" description="Helical" evidence="9">
    <location>
        <begin position="371"/>
        <end position="392"/>
    </location>
</feature>
<comment type="caution">
    <text evidence="12">The sequence shown here is derived from an EMBL/GenBank/DDBJ whole genome shotgun (WGS) entry which is preliminary data.</text>
</comment>
<dbReference type="PANTHER" id="PTHR43507">
    <property type="entry name" value="NADH-UBIQUINONE OXIDOREDUCTASE CHAIN 4"/>
    <property type="match status" value="1"/>
</dbReference>
<dbReference type="NCBIfam" id="TIGR01972">
    <property type="entry name" value="NDH_I_M"/>
    <property type="match status" value="1"/>
</dbReference>
<dbReference type="Pfam" id="PF00361">
    <property type="entry name" value="Proton_antipo_M"/>
    <property type="match status" value="1"/>
</dbReference>
<feature type="transmembrane region" description="Helical" evidence="9">
    <location>
        <begin position="75"/>
        <end position="102"/>
    </location>
</feature>
<evidence type="ECO:0000256" key="6">
    <source>
        <dbReference type="ARBA" id="ARBA00023027"/>
    </source>
</evidence>
<dbReference type="GO" id="GO:0016020">
    <property type="term" value="C:membrane"/>
    <property type="evidence" value="ECO:0007669"/>
    <property type="project" value="UniProtKB-SubCell"/>
</dbReference>
<feature type="transmembrane region" description="Helical" evidence="9">
    <location>
        <begin position="34"/>
        <end position="55"/>
    </location>
</feature>
<dbReference type="GO" id="GO:0008137">
    <property type="term" value="F:NADH dehydrogenase (ubiquinone) activity"/>
    <property type="evidence" value="ECO:0007669"/>
    <property type="project" value="InterPro"/>
</dbReference>
<dbReference type="eggNOG" id="COG1008">
    <property type="taxonomic scope" value="Bacteria"/>
</dbReference>
<sequence length="536" mass="59530">MLNTGFPVLSALIFFPLIAAVVLFFLRGDSNIRLFTLVVSLIECVLVVPILLGFDTTTANFQFVEKHAWIEAWNIYYYLGIDGISVLMVLLTVLLLPICVLCSWKYIGQRVKEFHFCLLLMTTACIGIFSALDFILFYIFWEAMLIPMYLMIAVWGGPQRRYASLKFFLYTLAGSTLFLAAIVAFFINTGTFSIPELMEHRYAFQFQLWTFLAMALAFAIKVPLYPFHTWLPAAHVEAPTAGSVLLASILLKMGTYGFLRFCLPITPAASEFFAPLMIALALISIIVGSLLAIGQSDMKKLIAYSSVAHMGFVTLGIFVFAFRGVEGAIMHMVNHGIITGAMFLLVGLIYERSHSRELSENMGVSKYLPAYTGFLLLFGLAAFGFPGTNGFFSKLLVLLGVFEASYILGVLFVIGLILGLVYLLRLLLNVGWGSPSSVKGWTDMNTREWVYLVPLGLLVIYLGVAPGRALSFISPSIENLLDNFHAEKDIRVEPVPEPAPEIVSGMVLELEASSGEFVQVTHSDAVFNRFDHQDFK</sequence>
<feature type="transmembrane region" description="Helical" evidence="9">
    <location>
        <begin position="6"/>
        <end position="27"/>
    </location>
</feature>
<keyword evidence="13" id="KW-1185">Reference proteome</keyword>
<dbReference type="RefSeq" id="WP_008871237.1">
    <property type="nucleotide sequence ID" value="NZ_ACJN02000003.1"/>
</dbReference>
<dbReference type="InterPro" id="IPR003918">
    <property type="entry name" value="NADH_UbQ_OxRdtase"/>
</dbReference>
<feature type="transmembrane region" description="Helical" evidence="9">
    <location>
        <begin position="449"/>
        <end position="470"/>
    </location>
</feature>
<evidence type="ECO:0000256" key="8">
    <source>
        <dbReference type="RuleBase" id="RU000320"/>
    </source>
</evidence>
<accession>D6ST72</accession>
<dbReference type="GO" id="GO:0015990">
    <property type="term" value="P:electron transport coupled proton transport"/>
    <property type="evidence" value="ECO:0007669"/>
    <property type="project" value="TreeGrafter"/>
</dbReference>
<evidence type="ECO:0000256" key="4">
    <source>
        <dbReference type="ARBA" id="ARBA00022967"/>
    </source>
</evidence>
<dbReference type="PANTHER" id="PTHR43507:SF1">
    <property type="entry name" value="NADH-UBIQUINONE OXIDOREDUCTASE CHAIN 4"/>
    <property type="match status" value="1"/>
</dbReference>
<dbReference type="InterPro" id="IPR001750">
    <property type="entry name" value="ND/Mrp_TM"/>
</dbReference>
<feature type="transmembrane region" description="Helical" evidence="9">
    <location>
        <begin position="138"/>
        <end position="155"/>
    </location>
</feature>
<feature type="domain" description="NADH:quinone oxidoreductase/Mrp antiporter transmembrane" evidence="10">
    <location>
        <begin position="131"/>
        <end position="416"/>
    </location>
</feature>
<dbReference type="GO" id="GO:0048039">
    <property type="term" value="F:ubiquinone binding"/>
    <property type="evidence" value="ECO:0007669"/>
    <property type="project" value="TreeGrafter"/>
</dbReference>
<evidence type="ECO:0000256" key="7">
    <source>
        <dbReference type="ARBA" id="ARBA00023136"/>
    </source>
</evidence>
<dbReference type="InterPro" id="IPR000260">
    <property type="entry name" value="NADH4_N"/>
</dbReference>
<dbReference type="PRINTS" id="PR01437">
    <property type="entry name" value="NUOXDRDTASE4"/>
</dbReference>
<evidence type="ECO:0000313" key="12">
    <source>
        <dbReference type="EMBL" id="EFI33888.1"/>
    </source>
</evidence>
<protein>
    <submittedName>
        <fullName evidence="12">Proton-translocating NADH-quinone oxidoreductase, chain M</fullName>
    </submittedName>
</protein>
<dbReference type="EMBL" id="ACJN02000003">
    <property type="protein sequence ID" value="EFI33888.1"/>
    <property type="molecule type" value="Genomic_DNA"/>
</dbReference>
<evidence type="ECO:0000259" key="10">
    <source>
        <dbReference type="Pfam" id="PF00361"/>
    </source>
</evidence>
<dbReference type="GO" id="GO:0012505">
    <property type="term" value="C:endomembrane system"/>
    <property type="evidence" value="ECO:0007669"/>
    <property type="project" value="UniProtKB-SubCell"/>
</dbReference>
<evidence type="ECO:0000256" key="1">
    <source>
        <dbReference type="ARBA" id="ARBA00004127"/>
    </source>
</evidence>
<evidence type="ECO:0000256" key="2">
    <source>
        <dbReference type="ARBA" id="ARBA00009025"/>
    </source>
</evidence>
<proteinExistence type="inferred from homology"/>
<evidence type="ECO:0000256" key="3">
    <source>
        <dbReference type="ARBA" id="ARBA00022692"/>
    </source>
</evidence>
<feature type="transmembrane region" description="Helical" evidence="9">
    <location>
        <begin position="206"/>
        <end position="224"/>
    </location>
</feature>
<name>D6ST72_9BACT</name>
<dbReference type="GO" id="GO:0042773">
    <property type="term" value="P:ATP synthesis coupled electron transport"/>
    <property type="evidence" value="ECO:0007669"/>
    <property type="project" value="InterPro"/>
</dbReference>
<keyword evidence="5 9" id="KW-1133">Transmembrane helix</keyword>
<dbReference type="OrthoDB" id="9805769at2"/>
<organism evidence="12 13">
    <name type="scientific">Desulfonatronospira thiodismutans ASO3-1</name>
    <dbReference type="NCBI Taxonomy" id="555779"/>
    <lineage>
        <taxon>Bacteria</taxon>
        <taxon>Pseudomonadati</taxon>
        <taxon>Thermodesulfobacteriota</taxon>
        <taxon>Desulfovibrionia</taxon>
        <taxon>Desulfovibrionales</taxon>
        <taxon>Desulfonatronovibrionaceae</taxon>
        <taxon>Desulfonatronospira</taxon>
    </lineage>
</organism>
<evidence type="ECO:0000313" key="13">
    <source>
        <dbReference type="Proteomes" id="UP000005496"/>
    </source>
</evidence>
<keyword evidence="7 9" id="KW-0472">Membrane</keyword>
<feature type="transmembrane region" description="Helical" evidence="9">
    <location>
        <begin position="328"/>
        <end position="350"/>
    </location>
</feature>
<feature type="transmembrane region" description="Helical" evidence="9">
    <location>
        <begin position="114"/>
        <end position="132"/>
    </location>
</feature>
<comment type="subcellular location">
    <subcellularLocation>
        <location evidence="1">Endomembrane system</location>
        <topology evidence="1">Multi-pass membrane protein</topology>
    </subcellularLocation>
    <subcellularLocation>
        <location evidence="8">Membrane</location>
        <topology evidence="8">Multi-pass membrane protein</topology>
    </subcellularLocation>
</comment>
<keyword evidence="3 8" id="KW-0812">Transmembrane</keyword>
<gene>
    <name evidence="12" type="ORF">Dthio_PD1227</name>
</gene>
<comment type="similarity">
    <text evidence="2">Belongs to the complex I subunit 4 family.</text>
</comment>
<feature type="transmembrane region" description="Helical" evidence="9">
    <location>
        <begin position="244"/>
        <end position="266"/>
    </location>
</feature>
<feature type="transmembrane region" description="Helical" evidence="9">
    <location>
        <begin position="167"/>
        <end position="186"/>
    </location>
</feature>
<evidence type="ECO:0000259" key="11">
    <source>
        <dbReference type="Pfam" id="PF01059"/>
    </source>
</evidence>
<keyword evidence="4" id="KW-1278">Translocase</keyword>
<feature type="transmembrane region" description="Helical" evidence="9">
    <location>
        <begin position="301"/>
        <end position="322"/>
    </location>
</feature>
<keyword evidence="6" id="KW-0520">NAD</keyword>
<reference evidence="12" key="1">
    <citation type="submission" date="2010-05" db="EMBL/GenBank/DDBJ databases">
        <title>The draft genome of Desulfonatronospira thiodismutans ASO3-1.</title>
        <authorList>
            <consortium name="US DOE Joint Genome Institute (JGI-PGF)"/>
            <person name="Lucas S."/>
            <person name="Copeland A."/>
            <person name="Lapidus A."/>
            <person name="Cheng J.-F."/>
            <person name="Bruce D."/>
            <person name="Goodwin L."/>
            <person name="Pitluck S."/>
            <person name="Chertkov O."/>
            <person name="Brettin T."/>
            <person name="Detter J.C."/>
            <person name="Han C."/>
            <person name="Land M.L."/>
            <person name="Hauser L."/>
            <person name="Kyrpides N."/>
            <person name="Mikhailova N."/>
            <person name="Muyzer G."/>
            <person name="Woyke T."/>
        </authorList>
    </citation>
    <scope>NUCLEOTIDE SEQUENCE [LARGE SCALE GENOMIC DNA]</scope>
    <source>
        <strain evidence="12">ASO3-1</strain>
    </source>
</reference>
<dbReference type="AlphaFoldDB" id="D6ST72"/>
<feature type="transmembrane region" description="Helical" evidence="9">
    <location>
        <begin position="272"/>
        <end position="294"/>
    </location>
</feature>
<feature type="domain" description="NADH:ubiquinone oxidoreductase chain 4 N-terminal" evidence="11">
    <location>
        <begin position="48"/>
        <end position="124"/>
    </location>
</feature>
<dbReference type="InterPro" id="IPR010227">
    <property type="entry name" value="NADH_Q_OxRdtase_chainM/4"/>
</dbReference>
<feature type="transmembrane region" description="Helical" evidence="9">
    <location>
        <begin position="404"/>
        <end position="428"/>
    </location>
</feature>
<evidence type="ECO:0000256" key="5">
    <source>
        <dbReference type="ARBA" id="ARBA00022989"/>
    </source>
</evidence>
<dbReference type="Proteomes" id="UP000005496">
    <property type="component" value="Unassembled WGS sequence"/>
</dbReference>
<dbReference type="Pfam" id="PF01059">
    <property type="entry name" value="Oxidored_q5_N"/>
    <property type="match status" value="1"/>
</dbReference>